<keyword evidence="4" id="KW-1185">Reference proteome</keyword>
<keyword evidence="1" id="KW-1133">Transmembrane helix</keyword>
<dbReference type="Gene3D" id="1.10.530.10">
    <property type="match status" value="1"/>
</dbReference>
<name>A0A150X5S3_9BACT</name>
<dbReference type="GO" id="GO:0004040">
    <property type="term" value="F:amidase activity"/>
    <property type="evidence" value="ECO:0007669"/>
    <property type="project" value="InterPro"/>
</dbReference>
<protein>
    <recommendedName>
        <fullName evidence="2">Mannosyl-glycoprotein endo-beta-N-acetylglucosamidase-like domain-containing protein</fullName>
    </recommendedName>
</protein>
<dbReference type="Proteomes" id="UP000075606">
    <property type="component" value="Unassembled WGS sequence"/>
</dbReference>
<dbReference type="EMBL" id="LRPC01000028">
    <property type="protein sequence ID" value="KYG73972.1"/>
    <property type="molecule type" value="Genomic_DNA"/>
</dbReference>
<comment type="caution">
    <text evidence="3">The sequence shown here is derived from an EMBL/GenBank/DDBJ whole genome shotgun (WGS) entry which is preliminary data.</text>
</comment>
<evidence type="ECO:0000259" key="2">
    <source>
        <dbReference type="SMART" id="SM00047"/>
    </source>
</evidence>
<reference evidence="3 4" key="1">
    <citation type="submission" date="2016-01" db="EMBL/GenBank/DDBJ databases">
        <title>Genome sequencing of Roseivirga spongicola UST030701-084.</title>
        <authorList>
            <person name="Selvaratnam C."/>
            <person name="Thevarajoo S."/>
            <person name="Goh K.M."/>
            <person name="Ee R."/>
            <person name="Chan K.-G."/>
            <person name="Chong C.S."/>
        </authorList>
    </citation>
    <scope>NUCLEOTIDE SEQUENCE [LARGE SCALE GENOMIC DNA]</scope>
    <source>
        <strain evidence="3 4">UST030701-084</strain>
    </source>
</reference>
<sequence length="299" mass="35214">MEFDEGAQQNWLSPQNSYIYFMSDERKVVLVLLSIALFILILHRPKPIEEINKATQLVLKTEKIYVENVDDILHIDSVLVKPVLYDHVYFLDALPYKQAKEEFINVMLPAILIVKWQLNQDLKRLEEIMKEGIQDQGDSMLVANWAEEFKTDDLATLKRRLLTHPNSIVLAQAAVESGWGKSRFFMEANNVFGVWSFDSDEPRIPASISREEYQVYLRKYDNIAESVMDYFKTIARVPAYTNFRRKRAETQNIRELLPYLDRYSERGDEYVAQLLGMIRYNNFQQYDKYQIDPAYVVKK</sequence>
<proteinExistence type="predicted"/>
<accession>A0A150X5S3</accession>
<dbReference type="InterPro" id="IPR002901">
    <property type="entry name" value="MGlyc_endo_b_GlcNAc-like_dom"/>
</dbReference>
<dbReference type="Pfam" id="PF01832">
    <property type="entry name" value="Glucosaminidase"/>
    <property type="match status" value="1"/>
</dbReference>
<evidence type="ECO:0000313" key="4">
    <source>
        <dbReference type="Proteomes" id="UP000075606"/>
    </source>
</evidence>
<keyword evidence="1" id="KW-0812">Transmembrane</keyword>
<organism evidence="3 4">
    <name type="scientific">Roseivirga spongicola</name>
    <dbReference type="NCBI Taxonomy" id="333140"/>
    <lineage>
        <taxon>Bacteria</taxon>
        <taxon>Pseudomonadati</taxon>
        <taxon>Bacteroidota</taxon>
        <taxon>Cytophagia</taxon>
        <taxon>Cytophagales</taxon>
        <taxon>Roseivirgaceae</taxon>
        <taxon>Roseivirga</taxon>
    </lineage>
</organism>
<feature type="transmembrane region" description="Helical" evidence="1">
    <location>
        <begin position="27"/>
        <end position="43"/>
    </location>
</feature>
<dbReference type="AlphaFoldDB" id="A0A150X5S3"/>
<feature type="domain" description="Mannosyl-glycoprotein endo-beta-N-acetylglucosamidase-like" evidence="2">
    <location>
        <begin position="139"/>
        <end position="264"/>
    </location>
</feature>
<gene>
    <name evidence="3" type="ORF">AWW68_15015</name>
</gene>
<dbReference type="InterPro" id="IPR053195">
    <property type="entry name" value="Bax-like"/>
</dbReference>
<dbReference type="PANTHER" id="PTHR40572">
    <property type="entry name" value="PROTEIN BAX"/>
    <property type="match status" value="1"/>
</dbReference>
<evidence type="ECO:0000313" key="3">
    <source>
        <dbReference type="EMBL" id="KYG73972.1"/>
    </source>
</evidence>
<dbReference type="STRING" id="333140.AWW68_15015"/>
<keyword evidence="1" id="KW-0472">Membrane</keyword>
<dbReference type="PANTHER" id="PTHR40572:SF1">
    <property type="entry name" value="PROTEIN BAX"/>
    <property type="match status" value="1"/>
</dbReference>
<evidence type="ECO:0000256" key="1">
    <source>
        <dbReference type="SAM" id="Phobius"/>
    </source>
</evidence>
<dbReference type="SMART" id="SM00047">
    <property type="entry name" value="LYZ2"/>
    <property type="match status" value="1"/>
</dbReference>